<dbReference type="SUPFAM" id="SSF51695">
    <property type="entry name" value="PLC-like phosphodiesterases"/>
    <property type="match status" value="1"/>
</dbReference>
<evidence type="ECO:0008006" key="5">
    <source>
        <dbReference type="Google" id="ProtNLM"/>
    </source>
</evidence>
<accession>A0AAD5EDX6</accession>
<feature type="chain" id="PRO_5042061317" description="PLC-like phosphodiesterase" evidence="2">
    <location>
        <begin position="19"/>
        <end position="345"/>
    </location>
</feature>
<dbReference type="Proteomes" id="UP001206595">
    <property type="component" value="Unassembled WGS sequence"/>
</dbReference>
<dbReference type="GO" id="GO:0008081">
    <property type="term" value="F:phosphoric diester hydrolase activity"/>
    <property type="evidence" value="ECO:0007669"/>
    <property type="project" value="InterPro"/>
</dbReference>
<dbReference type="Gene3D" id="3.20.20.190">
    <property type="entry name" value="Phosphatidylinositol (PI) phosphodiesterase"/>
    <property type="match status" value="1"/>
</dbReference>
<keyword evidence="4" id="KW-1185">Reference proteome</keyword>
<feature type="signal peptide" evidence="2">
    <location>
        <begin position="1"/>
        <end position="18"/>
    </location>
</feature>
<name>A0AAD5EDX6_UMBRA</name>
<protein>
    <recommendedName>
        <fullName evidence="5">PLC-like phosphodiesterase</fullName>
    </recommendedName>
</protein>
<dbReference type="InterPro" id="IPR017946">
    <property type="entry name" value="PLC-like_Pdiesterase_TIM-brl"/>
</dbReference>
<dbReference type="PANTHER" id="PTHR13593:SF140">
    <property type="entry name" value="PLC-LIKE PHOSPHODIESTERASE"/>
    <property type="match status" value="1"/>
</dbReference>
<evidence type="ECO:0000313" key="4">
    <source>
        <dbReference type="Proteomes" id="UP001206595"/>
    </source>
</evidence>
<dbReference type="Pfam" id="PF26146">
    <property type="entry name" value="PI-PLC_X"/>
    <property type="match status" value="1"/>
</dbReference>
<dbReference type="EMBL" id="MU620907">
    <property type="protein sequence ID" value="KAI8581171.1"/>
    <property type="molecule type" value="Genomic_DNA"/>
</dbReference>
<dbReference type="PANTHER" id="PTHR13593">
    <property type="match status" value="1"/>
</dbReference>
<reference evidence="3" key="1">
    <citation type="submission" date="2021-06" db="EMBL/GenBank/DDBJ databases">
        <authorList>
            <consortium name="DOE Joint Genome Institute"/>
            <person name="Mondo S.J."/>
            <person name="Amses K.R."/>
            <person name="Simmons D.R."/>
            <person name="Longcore J.E."/>
            <person name="Seto K."/>
            <person name="Alves G.H."/>
            <person name="Bonds A.E."/>
            <person name="Quandt C.A."/>
            <person name="Davis W.J."/>
            <person name="Chang Y."/>
            <person name="Letcher P.M."/>
            <person name="Powell M.J."/>
            <person name="Kuo A."/>
            <person name="Labutti K."/>
            <person name="Pangilinan J."/>
            <person name="Andreopoulos W."/>
            <person name="Tritt A."/>
            <person name="Riley R."/>
            <person name="Hundley H."/>
            <person name="Johnson J."/>
            <person name="Lipzen A."/>
            <person name="Barry K."/>
            <person name="Berbee M.L."/>
            <person name="Buchler N.E."/>
            <person name="Grigoriev I.V."/>
            <person name="Spatafora J.W."/>
            <person name="Stajich J.E."/>
            <person name="James T.Y."/>
        </authorList>
    </citation>
    <scope>NUCLEOTIDE SEQUENCE</scope>
    <source>
        <strain evidence="3">AG</strain>
    </source>
</reference>
<reference evidence="3" key="2">
    <citation type="journal article" date="2022" name="Proc. Natl. Acad. Sci. U.S.A.">
        <title>Diploid-dominant life cycles characterize the early evolution of Fungi.</title>
        <authorList>
            <person name="Amses K.R."/>
            <person name="Simmons D.R."/>
            <person name="Longcore J.E."/>
            <person name="Mondo S.J."/>
            <person name="Seto K."/>
            <person name="Jeronimo G.H."/>
            <person name="Bonds A.E."/>
            <person name="Quandt C.A."/>
            <person name="Davis W.J."/>
            <person name="Chang Y."/>
            <person name="Federici B.A."/>
            <person name="Kuo A."/>
            <person name="LaButti K."/>
            <person name="Pangilinan J."/>
            <person name="Andreopoulos W."/>
            <person name="Tritt A."/>
            <person name="Riley R."/>
            <person name="Hundley H."/>
            <person name="Johnson J."/>
            <person name="Lipzen A."/>
            <person name="Barry K."/>
            <person name="Lang B.F."/>
            <person name="Cuomo C.A."/>
            <person name="Buchler N.E."/>
            <person name="Grigoriev I.V."/>
            <person name="Spatafora J.W."/>
            <person name="Stajich J.E."/>
            <person name="James T.Y."/>
        </authorList>
    </citation>
    <scope>NUCLEOTIDE SEQUENCE</scope>
    <source>
        <strain evidence="3">AG</strain>
    </source>
</reference>
<proteinExistence type="predicted"/>
<dbReference type="RefSeq" id="XP_051446175.1">
    <property type="nucleotide sequence ID" value="XM_051587754.1"/>
</dbReference>
<organism evidence="3 4">
    <name type="scientific">Umbelopsis ramanniana AG</name>
    <dbReference type="NCBI Taxonomy" id="1314678"/>
    <lineage>
        <taxon>Eukaryota</taxon>
        <taxon>Fungi</taxon>
        <taxon>Fungi incertae sedis</taxon>
        <taxon>Mucoromycota</taxon>
        <taxon>Mucoromycotina</taxon>
        <taxon>Umbelopsidomycetes</taxon>
        <taxon>Umbelopsidales</taxon>
        <taxon>Umbelopsidaceae</taxon>
        <taxon>Umbelopsis</taxon>
    </lineage>
</organism>
<feature type="region of interest" description="Disordered" evidence="1">
    <location>
        <begin position="299"/>
        <end position="320"/>
    </location>
</feature>
<sequence length="345" mass="38012">MLLHVLGGVLAIVTVAIAQQVCNGDASLCSKPYNQVSYLTTHNSYASMPNVAQNQHYDVNTQLKDGIRGLKLSALKFQNYTGVELCHSACAILDAGPAHNTLNTIASWLKDNPNEVVSIMWNNLGNFKATDLQAEYQQVSGIMDLLYVQPANNLTWPTLSDMISSGKRLVNYMDVGADQTQVPWLHDQFSYIFETPYENHNDNQFNCQIDRPQDPSNADEMMYVMNHFLYGSLKIGSLPVDLPQPSLANNTNGQTLQNHADNCTNIFHRPPNFIEIDFYESGTTFQVIDKLNNINYTPKTLGDGSNNQKSVNGTTSSSGTDSFDEVALNTAAALAFVAIAITILC</sequence>
<dbReference type="GO" id="GO:0006629">
    <property type="term" value="P:lipid metabolic process"/>
    <property type="evidence" value="ECO:0007669"/>
    <property type="project" value="InterPro"/>
</dbReference>
<keyword evidence="2" id="KW-0732">Signal</keyword>
<feature type="compositionally biased region" description="Polar residues" evidence="1">
    <location>
        <begin position="299"/>
        <end position="312"/>
    </location>
</feature>
<evidence type="ECO:0000256" key="2">
    <source>
        <dbReference type="SAM" id="SignalP"/>
    </source>
</evidence>
<gene>
    <name evidence="3" type="ORF">K450DRAFT_233429</name>
</gene>
<evidence type="ECO:0000313" key="3">
    <source>
        <dbReference type="EMBL" id="KAI8581171.1"/>
    </source>
</evidence>
<dbReference type="GeneID" id="75913099"/>
<dbReference type="AlphaFoldDB" id="A0AAD5EDX6"/>
<evidence type="ECO:0000256" key="1">
    <source>
        <dbReference type="SAM" id="MobiDB-lite"/>
    </source>
</evidence>
<comment type="caution">
    <text evidence="3">The sequence shown here is derived from an EMBL/GenBank/DDBJ whole genome shotgun (WGS) entry which is preliminary data.</text>
</comment>
<dbReference type="InterPro" id="IPR051057">
    <property type="entry name" value="PI-PLC_domain"/>
</dbReference>